<name>A0ABD1XEU3_9MARC</name>
<sequence>MVPPATCELGIPDVPTMQVISEDKNYEEEDLTCLRTTSKKPANDGFVADSQVEMSPIQEEDPQNVHDEFSPDLTGMKLTAPLEISGVGIVVG</sequence>
<proteinExistence type="predicted"/>
<organism evidence="1 2">
    <name type="scientific">Riccia fluitans</name>
    <dbReference type="NCBI Taxonomy" id="41844"/>
    <lineage>
        <taxon>Eukaryota</taxon>
        <taxon>Viridiplantae</taxon>
        <taxon>Streptophyta</taxon>
        <taxon>Embryophyta</taxon>
        <taxon>Marchantiophyta</taxon>
        <taxon>Marchantiopsida</taxon>
        <taxon>Marchantiidae</taxon>
        <taxon>Marchantiales</taxon>
        <taxon>Ricciaceae</taxon>
        <taxon>Riccia</taxon>
    </lineage>
</organism>
<evidence type="ECO:0000313" key="2">
    <source>
        <dbReference type="Proteomes" id="UP001605036"/>
    </source>
</evidence>
<evidence type="ECO:0000313" key="1">
    <source>
        <dbReference type="EMBL" id="KAL2607457.1"/>
    </source>
</evidence>
<accession>A0ABD1XEU3</accession>
<dbReference type="Proteomes" id="UP001605036">
    <property type="component" value="Unassembled WGS sequence"/>
</dbReference>
<keyword evidence="2" id="KW-1185">Reference proteome</keyword>
<dbReference type="AlphaFoldDB" id="A0ABD1XEU3"/>
<reference evidence="1 2" key="1">
    <citation type="submission" date="2024-09" db="EMBL/GenBank/DDBJ databases">
        <title>Chromosome-scale assembly of Riccia fluitans.</title>
        <authorList>
            <person name="Paukszto L."/>
            <person name="Sawicki J."/>
            <person name="Karawczyk K."/>
            <person name="Piernik-Szablinska J."/>
            <person name="Szczecinska M."/>
            <person name="Mazdziarz M."/>
        </authorList>
    </citation>
    <scope>NUCLEOTIDE SEQUENCE [LARGE SCALE GENOMIC DNA]</scope>
    <source>
        <strain evidence="1">Rf_01</strain>
        <tissue evidence="1">Aerial parts of the thallus</tissue>
    </source>
</reference>
<protein>
    <submittedName>
        <fullName evidence="1">Uncharacterized protein</fullName>
    </submittedName>
</protein>
<comment type="caution">
    <text evidence="1">The sequence shown here is derived from an EMBL/GenBank/DDBJ whole genome shotgun (WGS) entry which is preliminary data.</text>
</comment>
<gene>
    <name evidence="1" type="ORF">R1flu_026030</name>
</gene>
<dbReference type="EMBL" id="JBHFFA010000008">
    <property type="protein sequence ID" value="KAL2607457.1"/>
    <property type="molecule type" value="Genomic_DNA"/>
</dbReference>